<proteinExistence type="predicted"/>
<feature type="transmembrane region" description="Helical" evidence="1">
    <location>
        <begin position="142"/>
        <end position="161"/>
    </location>
</feature>
<keyword evidence="1" id="KW-0812">Transmembrane</keyword>
<dbReference type="InterPro" id="IPR010380">
    <property type="entry name" value="DUF975"/>
</dbReference>
<dbReference type="AlphaFoldDB" id="A0A6N2UI12"/>
<evidence type="ECO:0008006" key="3">
    <source>
        <dbReference type="Google" id="ProtNLM"/>
    </source>
</evidence>
<sequence>MWTRYDLKMNAKMAFKRNYWTCVAASLVVGVLSGSMFAGSGSGVQTTLEVQHNNPYAYDSYSAYSYNSSNSIFGGVIFSSIVIAILLVIALLASLYTIFVGNAVSVGGCRYFMENREHQTSASKVFYGFQNGRYGNVVKTMFFRDLFILLWTLLLIVPGIIKSYSYRLVPYILSENPHMDRKRALELSQQMMDGHKMEAFVLELSFFGWFLLSALTCGLVGIFYVNPYLDATFAEFYVAIRTESIGKGLVEEGELPGYSAQTV</sequence>
<gene>
    <name evidence="2" type="ORF">CNLFYP112_02090</name>
</gene>
<organism evidence="2">
    <name type="scientific">[Clostridium] nexile</name>
    <dbReference type="NCBI Taxonomy" id="29361"/>
    <lineage>
        <taxon>Bacteria</taxon>
        <taxon>Bacillati</taxon>
        <taxon>Bacillota</taxon>
        <taxon>Clostridia</taxon>
        <taxon>Lachnospirales</taxon>
        <taxon>Lachnospiraceae</taxon>
        <taxon>Tyzzerella</taxon>
    </lineage>
</organism>
<evidence type="ECO:0000256" key="1">
    <source>
        <dbReference type="SAM" id="Phobius"/>
    </source>
</evidence>
<evidence type="ECO:0000313" key="2">
    <source>
        <dbReference type="EMBL" id="VYT17259.1"/>
    </source>
</evidence>
<protein>
    <recommendedName>
        <fullName evidence="3">DUF975 family protein</fullName>
    </recommendedName>
</protein>
<dbReference type="Pfam" id="PF06161">
    <property type="entry name" value="DUF975"/>
    <property type="match status" value="1"/>
</dbReference>
<dbReference type="EMBL" id="CACRTG010000021">
    <property type="protein sequence ID" value="VYT17259.1"/>
    <property type="molecule type" value="Genomic_DNA"/>
</dbReference>
<feature type="transmembrane region" description="Helical" evidence="1">
    <location>
        <begin position="206"/>
        <end position="225"/>
    </location>
</feature>
<dbReference type="PANTHER" id="PTHR40076:SF1">
    <property type="entry name" value="MEMBRANE PROTEIN"/>
    <property type="match status" value="1"/>
</dbReference>
<dbReference type="PANTHER" id="PTHR40076">
    <property type="entry name" value="MEMBRANE PROTEIN-RELATED"/>
    <property type="match status" value="1"/>
</dbReference>
<accession>A0A6N2UI12</accession>
<reference evidence="2" key="1">
    <citation type="submission" date="2019-11" db="EMBL/GenBank/DDBJ databases">
        <authorList>
            <person name="Feng L."/>
        </authorList>
    </citation>
    <scope>NUCLEOTIDE SEQUENCE</scope>
    <source>
        <strain evidence="2">CnexileLFYP112</strain>
    </source>
</reference>
<keyword evidence="1" id="KW-1133">Transmembrane helix</keyword>
<keyword evidence="1" id="KW-0472">Membrane</keyword>
<feature type="transmembrane region" description="Helical" evidence="1">
    <location>
        <begin position="72"/>
        <end position="96"/>
    </location>
</feature>
<name>A0A6N2UI12_9FIRM</name>